<sequence length="218" mass="24899">KLLNYFIKPFDKYITDVVILKILYVIIMILQSASSFIWFLLNFLYGGCVSIMRHEFSKFNKAFKEYVEKASGIPDEQFEQLRYRHQQLCELINILDDIFAPYVALTFAICIPTICLTIYILFTGYPDGVTFVSIVIMAIFNLAQICYITTHGALLNHYAHYCVDDVYKMRLGGIKQDLVQLVQIFTQRLTGSPIGITCCSLFALDKPTILTLLGTVVT</sequence>
<evidence type="ECO:0000256" key="5">
    <source>
        <dbReference type="ARBA" id="ARBA00023170"/>
    </source>
</evidence>
<organism evidence="7 8">
    <name type="scientific">Owenia fusiformis</name>
    <name type="common">Polychaete worm</name>
    <dbReference type="NCBI Taxonomy" id="6347"/>
    <lineage>
        <taxon>Eukaryota</taxon>
        <taxon>Metazoa</taxon>
        <taxon>Spiralia</taxon>
        <taxon>Lophotrochozoa</taxon>
        <taxon>Annelida</taxon>
        <taxon>Polychaeta</taxon>
        <taxon>Sedentaria</taxon>
        <taxon>Canalipalpata</taxon>
        <taxon>Sabellida</taxon>
        <taxon>Oweniida</taxon>
        <taxon>Oweniidae</taxon>
        <taxon>Owenia</taxon>
    </lineage>
</organism>
<keyword evidence="2 6" id="KW-0812">Transmembrane</keyword>
<feature type="transmembrane region" description="Helical" evidence="6">
    <location>
        <begin position="102"/>
        <end position="122"/>
    </location>
</feature>
<protein>
    <submittedName>
        <fullName evidence="7">Uncharacterized protein</fullName>
    </submittedName>
</protein>
<feature type="transmembrane region" description="Helical" evidence="6">
    <location>
        <begin position="128"/>
        <end position="148"/>
    </location>
</feature>
<dbReference type="OrthoDB" id="6150177at2759"/>
<dbReference type="Pfam" id="PF08395">
    <property type="entry name" value="7tm_7"/>
    <property type="match status" value="1"/>
</dbReference>
<evidence type="ECO:0000256" key="6">
    <source>
        <dbReference type="SAM" id="Phobius"/>
    </source>
</evidence>
<dbReference type="GO" id="GO:0038023">
    <property type="term" value="F:signaling receptor activity"/>
    <property type="evidence" value="ECO:0007669"/>
    <property type="project" value="UniProtKB-ARBA"/>
</dbReference>
<dbReference type="GO" id="GO:0050909">
    <property type="term" value="P:sensory perception of taste"/>
    <property type="evidence" value="ECO:0007669"/>
    <property type="project" value="InterPro"/>
</dbReference>
<evidence type="ECO:0000256" key="2">
    <source>
        <dbReference type="ARBA" id="ARBA00022692"/>
    </source>
</evidence>
<evidence type="ECO:0000313" key="8">
    <source>
        <dbReference type="Proteomes" id="UP000749559"/>
    </source>
</evidence>
<dbReference type="Proteomes" id="UP000749559">
    <property type="component" value="Unassembled WGS sequence"/>
</dbReference>
<evidence type="ECO:0000256" key="1">
    <source>
        <dbReference type="ARBA" id="ARBA00004141"/>
    </source>
</evidence>
<feature type="non-terminal residue" evidence="7">
    <location>
        <position position="1"/>
    </location>
</feature>
<accession>A0A8S4N8P8</accession>
<dbReference type="EMBL" id="CAIIXF020000002">
    <property type="protein sequence ID" value="CAH1776769.1"/>
    <property type="molecule type" value="Genomic_DNA"/>
</dbReference>
<dbReference type="PANTHER" id="PTHR21421">
    <property type="entry name" value="GUSTATORY RECEPTOR"/>
    <property type="match status" value="1"/>
</dbReference>
<dbReference type="GO" id="GO:0016020">
    <property type="term" value="C:membrane"/>
    <property type="evidence" value="ECO:0007669"/>
    <property type="project" value="UniProtKB-SubCell"/>
</dbReference>
<comment type="subcellular location">
    <subcellularLocation>
        <location evidence="1">Membrane</location>
        <topology evidence="1">Multi-pass membrane protein</topology>
    </subcellularLocation>
</comment>
<name>A0A8S4N8P8_OWEFU</name>
<feature type="non-terminal residue" evidence="7">
    <location>
        <position position="218"/>
    </location>
</feature>
<keyword evidence="3 6" id="KW-1133">Transmembrane helix</keyword>
<dbReference type="InterPro" id="IPR013604">
    <property type="entry name" value="7TM_chemorcpt"/>
</dbReference>
<dbReference type="AlphaFoldDB" id="A0A8S4N8P8"/>
<proteinExistence type="predicted"/>
<dbReference type="GO" id="GO:0051606">
    <property type="term" value="P:detection of stimulus"/>
    <property type="evidence" value="ECO:0007669"/>
    <property type="project" value="UniProtKB-ARBA"/>
</dbReference>
<evidence type="ECO:0000256" key="4">
    <source>
        <dbReference type="ARBA" id="ARBA00023136"/>
    </source>
</evidence>
<feature type="transmembrane region" description="Helical" evidence="6">
    <location>
        <begin position="12"/>
        <end position="30"/>
    </location>
</feature>
<reference evidence="7" key="1">
    <citation type="submission" date="2022-03" db="EMBL/GenBank/DDBJ databases">
        <authorList>
            <person name="Martin C."/>
        </authorList>
    </citation>
    <scope>NUCLEOTIDE SEQUENCE</scope>
</reference>
<dbReference type="PANTHER" id="PTHR21421:SF29">
    <property type="entry name" value="GUSTATORY RECEPTOR 5A FOR TREHALOSE-RELATED"/>
    <property type="match status" value="1"/>
</dbReference>
<evidence type="ECO:0000256" key="3">
    <source>
        <dbReference type="ARBA" id="ARBA00022989"/>
    </source>
</evidence>
<evidence type="ECO:0000313" key="7">
    <source>
        <dbReference type="EMBL" id="CAH1776769.1"/>
    </source>
</evidence>
<comment type="caution">
    <text evidence="7">The sequence shown here is derived from an EMBL/GenBank/DDBJ whole genome shotgun (WGS) entry which is preliminary data.</text>
</comment>
<gene>
    <name evidence="7" type="ORF">OFUS_LOCUS3911</name>
</gene>
<keyword evidence="4 6" id="KW-0472">Membrane</keyword>
<keyword evidence="5" id="KW-0675">Receptor</keyword>
<keyword evidence="8" id="KW-1185">Reference proteome</keyword>